<proteinExistence type="predicted"/>
<accession>A0A1F7X1I9</accession>
<dbReference type="EMBL" id="MGFQ01000035">
    <property type="protein sequence ID" value="OGM08837.1"/>
    <property type="molecule type" value="Genomic_DNA"/>
</dbReference>
<reference evidence="1 2" key="1">
    <citation type="journal article" date="2016" name="Nat. Commun.">
        <title>Thousands of microbial genomes shed light on interconnected biogeochemical processes in an aquifer system.</title>
        <authorList>
            <person name="Anantharaman K."/>
            <person name="Brown C.T."/>
            <person name="Hug L.A."/>
            <person name="Sharon I."/>
            <person name="Castelle C.J."/>
            <person name="Probst A.J."/>
            <person name="Thomas B.C."/>
            <person name="Singh A."/>
            <person name="Wilkins M.J."/>
            <person name="Karaoz U."/>
            <person name="Brodie E.L."/>
            <person name="Williams K.H."/>
            <person name="Hubbard S.S."/>
            <person name="Banfield J.F."/>
        </authorList>
    </citation>
    <scope>NUCLEOTIDE SEQUENCE [LARGE SCALE GENOMIC DNA]</scope>
</reference>
<protein>
    <submittedName>
        <fullName evidence="1">Uncharacterized protein</fullName>
    </submittedName>
</protein>
<evidence type="ECO:0000313" key="1">
    <source>
        <dbReference type="EMBL" id="OGM08837.1"/>
    </source>
</evidence>
<sequence>MISIELTNKIEELVIFTNSFKDQNNMTKDDLNKSYDMLVDIEDCMSRIIFKPTAVFELMDMQRQIIDIKNDISKLLNQ</sequence>
<dbReference type="AlphaFoldDB" id="A0A1F7X1I9"/>
<gene>
    <name evidence="1" type="ORF">A2Z67_02410</name>
</gene>
<name>A0A1F7X1I9_9BACT</name>
<evidence type="ECO:0000313" key="2">
    <source>
        <dbReference type="Proteomes" id="UP000176939"/>
    </source>
</evidence>
<dbReference type="Proteomes" id="UP000176939">
    <property type="component" value="Unassembled WGS sequence"/>
</dbReference>
<organism evidence="1 2">
    <name type="scientific">Candidatus Woesebacteria bacterium RBG_13_36_22</name>
    <dbReference type="NCBI Taxonomy" id="1802478"/>
    <lineage>
        <taxon>Bacteria</taxon>
        <taxon>Candidatus Woeseibacteriota</taxon>
    </lineage>
</organism>
<comment type="caution">
    <text evidence="1">The sequence shown here is derived from an EMBL/GenBank/DDBJ whole genome shotgun (WGS) entry which is preliminary data.</text>
</comment>